<dbReference type="EMBL" id="LKLZ01000013">
    <property type="protein sequence ID" value="KPN41970.1"/>
    <property type="molecule type" value="Genomic_DNA"/>
</dbReference>
<dbReference type="GO" id="GO:0003677">
    <property type="term" value="F:DNA binding"/>
    <property type="evidence" value="ECO:0007669"/>
    <property type="project" value="InterPro"/>
</dbReference>
<proteinExistence type="predicted"/>
<dbReference type="InterPro" id="IPR046947">
    <property type="entry name" value="LytR-like"/>
</dbReference>
<dbReference type="PANTHER" id="PTHR37299:SF1">
    <property type="entry name" value="STAGE 0 SPORULATION PROTEIN A HOMOLOG"/>
    <property type="match status" value="1"/>
</dbReference>
<dbReference type="GO" id="GO:0000156">
    <property type="term" value="F:phosphorelay response regulator activity"/>
    <property type="evidence" value="ECO:0007669"/>
    <property type="project" value="InterPro"/>
</dbReference>
<dbReference type="Pfam" id="PF04397">
    <property type="entry name" value="LytTR"/>
    <property type="match status" value="1"/>
</dbReference>
<name>A0A837P4A6_LACPN</name>
<organism evidence="2 3">
    <name type="scientific">Lactiplantibacillus plantarum WJL</name>
    <dbReference type="NCBI Taxonomy" id="1350466"/>
    <lineage>
        <taxon>Bacteria</taxon>
        <taxon>Bacillati</taxon>
        <taxon>Bacillota</taxon>
        <taxon>Bacilli</taxon>
        <taxon>Lactobacillales</taxon>
        <taxon>Lactobacillaceae</taxon>
        <taxon>Lactiplantibacillus</taxon>
    </lineage>
</organism>
<evidence type="ECO:0000313" key="3">
    <source>
        <dbReference type="Proteomes" id="UP000050511"/>
    </source>
</evidence>
<accession>A0A837P4A6</accession>
<dbReference type="AlphaFoldDB" id="A0A837P4A6"/>
<sequence length="152" mass="17050">MVQSQFIQDEQVAATQPEVLVKAPVLNQPVRVLMTYIDQFETGQPAILPVKTTEQLMMVKIIDIILADVQHGQLMIYTQTGIVTSKEPLIHFRQRLANSDFVQVSKHAVLNLNHLITLSDSFSGNMTARLTNQVKTEVSRKYVKSLMTSLGV</sequence>
<dbReference type="Gene3D" id="2.40.50.1020">
    <property type="entry name" value="LytTr DNA-binding domain"/>
    <property type="match status" value="1"/>
</dbReference>
<dbReference type="RefSeq" id="WP_013355685.1">
    <property type="nucleotide sequence ID" value="NZ_AUTE01000011.1"/>
</dbReference>
<dbReference type="PANTHER" id="PTHR37299">
    <property type="entry name" value="TRANSCRIPTIONAL REGULATOR-RELATED"/>
    <property type="match status" value="1"/>
</dbReference>
<protein>
    <submittedName>
        <fullName evidence="2">Autolysis response regulater LytR</fullName>
    </submittedName>
</protein>
<evidence type="ECO:0000313" key="2">
    <source>
        <dbReference type="EMBL" id="KPN41970.1"/>
    </source>
</evidence>
<feature type="domain" description="HTH LytTR-type" evidence="1">
    <location>
        <begin position="48"/>
        <end position="152"/>
    </location>
</feature>
<gene>
    <name evidence="2" type="ORF">WJL_3339</name>
</gene>
<comment type="caution">
    <text evidence="2">The sequence shown here is derived from an EMBL/GenBank/DDBJ whole genome shotgun (WGS) entry which is preliminary data.</text>
</comment>
<evidence type="ECO:0000259" key="1">
    <source>
        <dbReference type="PROSITE" id="PS50930"/>
    </source>
</evidence>
<dbReference type="InterPro" id="IPR007492">
    <property type="entry name" value="LytTR_DNA-bd_dom"/>
</dbReference>
<dbReference type="PROSITE" id="PS50930">
    <property type="entry name" value="HTH_LYTTR"/>
    <property type="match status" value="1"/>
</dbReference>
<reference evidence="2 3" key="1">
    <citation type="submission" date="2015-10" db="EMBL/GenBank/DDBJ databases">
        <title>Resequencing of Lactobacillus plantarum WJL strain genome.</title>
        <authorList>
            <person name="Martino M.E."/>
        </authorList>
    </citation>
    <scope>NUCLEOTIDE SEQUENCE [LARGE SCALE GENOMIC DNA]</scope>
    <source>
        <strain evidence="2 3">WJL</strain>
    </source>
</reference>
<dbReference type="Proteomes" id="UP000050511">
    <property type="component" value="Unassembled WGS sequence"/>
</dbReference>
<dbReference type="SMART" id="SM00850">
    <property type="entry name" value="LytTR"/>
    <property type="match status" value="1"/>
</dbReference>